<dbReference type="Proteomes" id="UP000237310">
    <property type="component" value="Unassembled WGS sequence"/>
</dbReference>
<dbReference type="AlphaFoldDB" id="A0A2S5AG08"/>
<keyword evidence="1" id="KW-0560">Oxidoreductase</keyword>
<protein>
    <submittedName>
        <fullName evidence="5">Glucose-fructose oxidoreductase</fullName>
    </submittedName>
</protein>
<organism evidence="5 6">
    <name type="scientific">Flavobacterium alvei</name>
    <dbReference type="NCBI Taxonomy" id="2080416"/>
    <lineage>
        <taxon>Bacteria</taxon>
        <taxon>Pseudomonadati</taxon>
        <taxon>Bacteroidota</taxon>
        <taxon>Flavobacteriia</taxon>
        <taxon>Flavobacteriales</taxon>
        <taxon>Flavobacteriaceae</taxon>
        <taxon>Flavobacterium</taxon>
    </lineage>
</organism>
<dbReference type="SUPFAM" id="SSF55347">
    <property type="entry name" value="Glyceraldehyde-3-phosphate dehydrogenase-like, C-terminal domain"/>
    <property type="match status" value="1"/>
</dbReference>
<dbReference type="Pfam" id="PF22725">
    <property type="entry name" value="GFO_IDH_MocA_C3"/>
    <property type="match status" value="1"/>
</dbReference>
<dbReference type="InterPro" id="IPR055170">
    <property type="entry name" value="GFO_IDH_MocA-like_dom"/>
</dbReference>
<evidence type="ECO:0000313" key="5">
    <source>
        <dbReference type="EMBL" id="POY41475.1"/>
    </source>
</evidence>
<reference evidence="5 6" key="1">
    <citation type="submission" date="2018-01" db="EMBL/GenBank/DDBJ databases">
        <authorList>
            <person name="Gaut B.S."/>
            <person name="Morton B.R."/>
            <person name="Clegg M.T."/>
            <person name="Duvall M.R."/>
        </authorList>
    </citation>
    <scope>NUCLEOTIDE SEQUENCE [LARGE SCALE GENOMIC DNA]</scope>
    <source>
        <strain evidence="5 6">HR-AY</strain>
    </source>
</reference>
<dbReference type="InterPro" id="IPR008354">
    <property type="entry name" value="Glc-Fru_OxRdtase_bac"/>
</dbReference>
<dbReference type="GO" id="GO:0016491">
    <property type="term" value="F:oxidoreductase activity"/>
    <property type="evidence" value="ECO:0007669"/>
    <property type="project" value="UniProtKB-KW"/>
</dbReference>
<dbReference type="PANTHER" id="PTHR43818">
    <property type="entry name" value="BCDNA.GH03377"/>
    <property type="match status" value="1"/>
</dbReference>
<sequence length="373" mass="41111">MKKISRRKFVHDFGLGVGSTAVIASLPSFMTLPENSKNSYDGKKLNIVLCGLGRYAGYLAEGLEVSKYCRLAGIVTGTPSKALDWGKKYNIPEKNIYNYQNFDEIIHNKDIDLVYVVLPNAMHKEFAIRAAKAGKHVIVEKPMAITASDCQEMMDACKKAGVQLAVGYRLHYEPYNLEMKRLGQEKVFGQVRLIETSLGYNTGDTIDWHSKKALSGGGPLINLGIYCVQASRYILGEEPISVTAQFGPVTNKIKFAEVEESITWQLNFPSGAVCNSASSYNCGVDRLFASAEDGFFELSPAISYGPFKGRTSNGDLNFPEINQQQTQLDEIGKLILENKKLPSHITGEEGLKDVTILQAIYEAARTGKKVSLV</sequence>
<evidence type="ECO:0000259" key="4">
    <source>
        <dbReference type="Pfam" id="PF22725"/>
    </source>
</evidence>
<dbReference type="Gene3D" id="3.30.360.10">
    <property type="entry name" value="Dihydrodipicolinate Reductase, domain 2"/>
    <property type="match status" value="1"/>
</dbReference>
<accession>A0A2S5AG08</accession>
<dbReference type="OrthoDB" id="9795543at2"/>
<dbReference type="RefSeq" id="WP_103804613.1">
    <property type="nucleotide sequence ID" value="NZ_PQVG01000001.1"/>
</dbReference>
<evidence type="ECO:0000256" key="2">
    <source>
        <dbReference type="SAM" id="Phobius"/>
    </source>
</evidence>
<feature type="domain" description="Gfo/Idh/MocA-like oxidoreductase N-terminal" evidence="3">
    <location>
        <begin position="45"/>
        <end position="168"/>
    </location>
</feature>
<keyword evidence="2" id="KW-1133">Transmembrane helix</keyword>
<dbReference type="PANTHER" id="PTHR43818:SF11">
    <property type="entry name" value="BCDNA.GH03377"/>
    <property type="match status" value="1"/>
</dbReference>
<name>A0A2S5AG08_9FLAO</name>
<evidence type="ECO:0000313" key="6">
    <source>
        <dbReference type="Proteomes" id="UP000237310"/>
    </source>
</evidence>
<evidence type="ECO:0000256" key="1">
    <source>
        <dbReference type="ARBA" id="ARBA00023002"/>
    </source>
</evidence>
<dbReference type="SUPFAM" id="SSF51735">
    <property type="entry name" value="NAD(P)-binding Rossmann-fold domains"/>
    <property type="match status" value="1"/>
</dbReference>
<feature type="domain" description="GFO/IDH/MocA-like oxidoreductase" evidence="4">
    <location>
        <begin position="178"/>
        <end position="284"/>
    </location>
</feature>
<keyword evidence="6" id="KW-1185">Reference proteome</keyword>
<dbReference type="GO" id="GO:0000166">
    <property type="term" value="F:nucleotide binding"/>
    <property type="evidence" value="ECO:0007669"/>
    <property type="project" value="InterPro"/>
</dbReference>
<dbReference type="PRINTS" id="PR01775">
    <property type="entry name" value="GLFROXRDTASE"/>
</dbReference>
<evidence type="ECO:0000259" key="3">
    <source>
        <dbReference type="Pfam" id="PF01408"/>
    </source>
</evidence>
<feature type="transmembrane region" description="Helical" evidence="2">
    <location>
        <begin position="12"/>
        <end position="30"/>
    </location>
</feature>
<dbReference type="Gene3D" id="3.40.50.720">
    <property type="entry name" value="NAD(P)-binding Rossmann-like Domain"/>
    <property type="match status" value="1"/>
</dbReference>
<proteinExistence type="predicted"/>
<dbReference type="InterPro" id="IPR036291">
    <property type="entry name" value="NAD(P)-bd_dom_sf"/>
</dbReference>
<dbReference type="InterPro" id="IPR000683">
    <property type="entry name" value="Gfo/Idh/MocA-like_OxRdtase_N"/>
</dbReference>
<dbReference type="Pfam" id="PF01408">
    <property type="entry name" value="GFO_IDH_MocA"/>
    <property type="match status" value="1"/>
</dbReference>
<dbReference type="InterPro" id="IPR050463">
    <property type="entry name" value="Gfo/Idh/MocA_oxidrdct_glycsds"/>
</dbReference>
<gene>
    <name evidence="5" type="ORF">C3L50_02925</name>
</gene>
<dbReference type="EMBL" id="PQVG01000001">
    <property type="protein sequence ID" value="POY41475.1"/>
    <property type="molecule type" value="Genomic_DNA"/>
</dbReference>
<keyword evidence="2" id="KW-0472">Membrane</keyword>
<keyword evidence="2" id="KW-0812">Transmembrane</keyword>
<comment type="caution">
    <text evidence="5">The sequence shown here is derived from an EMBL/GenBank/DDBJ whole genome shotgun (WGS) entry which is preliminary data.</text>
</comment>